<evidence type="ECO:0000313" key="1">
    <source>
        <dbReference type="EMBL" id="EFN58880.1"/>
    </source>
</evidence>
<reference evidence="1 2" key="1">
    <citation type="journal article" date="2010" name="Plant Cell">
        <title>The Chlorella variabilis NC64A genome reveals adaptation to photosymbiosis, coevolution with viruses, and cryptic sex.</title>
        <authorList>
            <person name="Blanc G."/>
            <person name="Duncan G."/>
            <person name="Agarkova I."/>
            <person name="Borodovsky M."/>
            <person name="Gurnon J."/>
            <person name="Kuo A."/>
            <person name="Lindquist E."/>
            <person name="Lucas S."/>
            <person name="Pangilinan J."/>
            <person name="Polle J."/>
            <person name="Salamov A."/>
            <person name="Terry A."/>
            <person name="Yamada T."/>
            <person name="Dunigan D.D."/>
            <person name="Grigoriev I.V."/>
            <person name="Claverie J.M."/>
            <person name="Van Etten J.L."/>
        </authorList>
    </citation>
    <scope>NUCLEOTIDE SEQUENCE [LARGE SCALE GENOMIC DNA]</scope>
    <source>
        <strain evidence="1 2">NC64A</strain>
    </source>
</reference>
<dbReference type="AlphaFoldDB" id="E1Z670"/>
<proteinExistence type="predicted"/>
<accession>E1Z670</accession>
<sequence length="192" mass="21227">MAVDSWGLAAQHSDHATLLLELAAPPAVQRDSTAQQEHTSAPPQQRQFELGTAEQLAAALAAAFAELMVETLDGAGMRQRSSNGGAQRPHCLPRSLQRQYGIRDARRAQRNAVQQAAVAQQRGIGPEQQDAALRREVGRCRNRLKRRLVAAWHKCQALRGEKLEQLAKTDPQAFFFRLKPQAAKQLNLVPED</sequence>
<feature type="non-terminal residue" evidence="1">
    <location>
        <position position="192"/>
    </location>
</feature>
<dbReference type="Proteomes" id="UP000008141">
    <property type="component" value="Unassembled WGS sequence"/>
</dbReference>
<dbReference type="InParanoid" id="E1Z670"/>
<gene>
    <name evidence="1" type="ORF">CHLNCDRAFT_140779</name>
</gene>
<dbReference type="GeneID" id="17357855"/>
<protein>
    <submittedName>
        <fullName evidence="1">Uncharacterized protein</fullName>
    </submittedName>
</protein>
<organism evidence="2">
    <name type="scientific">Chlorella variabilis</name>
    <name type="common">Green alga</name>
    <dbReference type="NCBI Taxonomy" id="554065"/>
    <lineage>
        <taxon>Eukaryota</taxon>
        <taxon>Viridiplantae</taxon>
        <taxon>Chlorophyta</taxon>
        <taxon>core chlorophytes</taxon>
        <taxon>Trebouxiophyceae</taxon>
        <taxon>Chlorellales</taxon>
        <taxon>Chlorellaceae</taxon>
        <taxon>Chlorella clade</taxon>
        <taxon>Chlorella</taxon>
    </lineage>
</organism>
<evidence type="ECO:0000313" key="2">
    <source>
        <dbReference type="Proteomes" id="UP000008141"/>
    </source>
</evidence>
<name>E1Z670_CHLVA</name>
<dbReference type="EMBL" id="GL433837">
    <property type="protein sequence ID" value="EFN58880.1"/>
    <property type="molecule type" value="Genomic_DNA"/>
</dbReference>
<dbReference type="RefSeq" id="XP_005850982.1">
    <property type="nucleotide sequence ID" value="XM_005850920.1"/>
</dbReference>
<dbReference type="KEGG" id="cvr:CHLNCDRAFT_140779"/>
<keyword evidence="2" id="KW-1185">Reference proteome</keyword>